<dbReference type="AlphaFoldDB" id="A0A6C6Z0E5"/>
<name>A0A6C6Z0E5_SALPB</name>
<reference evidence="2 3" key="1">
    <citation type="submission" date="2007-11" db="EMBL/GenBank/DDBJ databases">
        <authorList>
            <consortium name="The Salmonella enterica serovar Paratyphi B Genome Sequencing Project"/>
            <person name="McClelland M."/>
            <person name="Sanderson E.K."/>
            <person name="Porwollik S."/>
            <person name="Spieth J."/>
            <person name="Clifton W.S."/>
            <person name="Fulton R."/>
            <person name="Cordes M."/>
            <person name="Wollam A."/>
            <person name="Shah N."/>
            <person name="Pepin K."/>
            <person name="Bhonagiri V."/>
            <person name="Nash W."/>
            <person name="Johnson M."/>
            <person name="Thiruvilangam P."/>
            <person name="Wilson R."/>
        </authorList>
    </citation>
    <scope>NUCLEOTIDE SEQUENCE [LARGE SCALE GENOMIC DNA]</scope>
    <source>
        <strain evidence="3">ATCC BAA-1250 / SPB7</strain>
    </source>
</reference>
<organism evidence="2 3">
    <name type="scientific">Salmonella paratyphi B (strain ATCC BAA-1250 / SPB7)</name>
    <dbReference type="NCBI Taxonomy" id="1016998"/>
    <lineage>
        <taxon>Bacteria</taxon>
        <taxon>Pseudomonadati</taxon>
        <taxon>Pseudomonadota</taxon>
        <taxon>Gammaproteobacteria</taxon>
        <taxon>Enterobacterales</taxon>
        <taxon>Enterobacteriaceae</taxon>
        <taxon>Salmonella</taxon>
    </lineage>
</organism>
<proteinExistence type="predicted"/>
<accession>A0A6C6Z0E5</accession>
<dbReference type="KEGG" id="spq:SPAB_01623"/>
<evidence type="ECO:0000313" key="3">
    <source>
        <dbReference type="Proteomes" id="UP000008556"/>
    </source>
</evidence>
<protein>
    <submittedName>
        <fullName evidence="2">Uncharacterized protein</fullName>
    </submittedName>
</protein>
<feature type="transmembrane region" description="Helical" evidence="1">
    <location>
        <begin position="12"/>
        <end position="34"/>
    </location>
</feature>
<keyword evidence="1" id="KW-0472">Membrane</keyword>
<keyword evidence="1" id="KW-0812">Transmembrane</keyword>
<sequence length="44" mass="4980">MTDTFPLLTHPVIMMLRATSVTLFFIDILCNLIVNTDYSNDMTG</sequence>
<dbReference type="Proteomes" id="UP000008556">
    <property type="component" value="Chromosome"/>
</dbReference>
<gene>
    <name evidence="2" type="ordered locus">SPAB_01623</name>
</gene>
<keyword evidence="1" id="KW-1133">Transmembrane helix</keyword>
<dbReference type="EMBL" id="CP000886">
    <property type="protein sequence ID" value="ABX67018.1"/>
    <property type="molecule type" value="Genomic_DNA"/>
</dbReference>
<evidence type="ECO:0000313" key="2">
    <source>
        <dbReference type="EMBL" id="ABX67018.1"/>
    </source>
</evidence>
<evidence type="ECO:0000256" key="1">
    <source>
        <dbReference type="SAM" id="Phobius"/>
    </source>
</evidence>